<protein>
    <recommendedName>
        <fullName evidence="4">CXXC-20-CXXC protein</fullName>
    </recommendedName>
</protein>
<gene>
    <name evidence="2" type="ORF">C6I21_11395</name>
</gene>
<sequence length="97" mass="11076">MPTCPYCCTTWSYKETWKAMWSFHKLKCPHCGEKSFHSRKSRLKTGSASMYGALFPLVSIIPVTLLLTGPLFFLGVVVVFAYMPKLIELSREEEPLI</sequence>
<evidence type="ECO:0000256" key="1">
    <source>
        <dbReference type="SAM" id="Phobius"/>
    </source>
</evidence>
<keyword evidence="3" id="KW-1185">Reference proteome</keyword>
<keyword evidence="1" id="KW-1133">Transmembrane helix</keyword>
<keyword evidence="1" id="KW-0812">Transmembrane</keyword>
<dbReference type="RefSeq" id="WP_105959602.1">
    <property type="nucleotide sequence ID" value="NZ_PVNS01000010.1"/>
</dbReference>
<feature type="transmembrane region" description="Helical" evidence="1">
    <location>
        <begin position="53"/>
        <end position="82"/>
    </location>
</feature>
<comment type="caution">
    <text evidence="2">The sequence shown here is derived from an EMBL/GenBank/DDBJ whole genome shotgun (WGS) entry which is preliminary data.</text>
</comment>
<keyword evidence="1" id="KW-0472">Membrane</keyword>
<dbReference type="OrthoDB" id="2418141at2"/>
<reference evidence="2 3" key="1">
    <citation type="submission" date="2018-03" db="EMBL/GenBank/DDBJ databases">
        <title>Bacillus urumqiensis sp. nov., a moderately haloalkaliphilic bacterium isolated from a salt lake.</title>
        <authorList>
            <person name="Zhao B."/>
            <person name="Liao Z."/>
        </authorList>
    </citation>
    <scope>NUCLEOTIDE SEQUENCE [LARGE SCALE GENOMIC DNA]</scope>
    <source>
        <strain evidence="2 3">BZ-SZ-XJ18</strain>
    </source>
</reference>
<dbReference type="Proteomes" id="UP000243650">
    <property type="component" value="Unassembled WGS sequence"/>
</dbReference>
<evidence type="ECO:0008006" key="4">
    <source>
        <dbReference type="Google" id="ProtNLM"/>
    </source>
</evidence>
<name>A0A2P6MFH6_ALKUR</name>
<dbReference type="NCBIfam" id="TIGR04104">
    <property type="entry name" value="cxxc_20_cxxc"/>
    <property type="match status" value="1"/>
</dbReference>
<evidence type="ECO:0000313" key="2">
    <source>
        <dbReference type="EMBL" id="PRO65045.1"/>
    </source>
</evidence>
<dbReference type="EMBL" id="PVNS01000010">
    <property type="protein sequence ID" value="PRO65045.1"/>
    <property type="molecule type" value="Genomic_DNA"/>
</dbReference>
<dbReference type="InterPro" id="IPR026369">
    <property type="entry name" value="CxxC_20_CxxC"/>
</dbReference>
<proteinExistence type="predicted"/>
<accession>A0A2P6MFH6</accession>
<dbReference type="AlphaFoldDB" id="A0A2P6MFH6"/>
<evidence type="ECO:0000313" key="3">
    <source>
        <dbReference type="Proteomes" id="UP000243650"/>
    </source>
</evidence>
<organism evidence="2 3">
    <name type="scientific">Alkalicoccus urumqiensis</name>
    <name type="common">Bacillus urumqiensis</name>
    <dbReference type="NCBI Taxonomy" id="1548213"/>
    <lineage>
        <taxon>Bacteria</taxon>
        <taxon>Bacillati</taxon>
        <taxon>Bacillota</taxon>
        <taxon>Bacilli</taxon>
        <taxon>Bacillales</taxon>
        <taxon>Bacillaceae</taxon>
        <taxon>Alkalicoccus</taxon>
    </lineage>
</organism>